<proteinExistence type="predicted"/>
<organism evidence="1 2">
    <name type="scientific">Dongia sedimenti</name>
    <dbReference type="NCBI Taxonomy" id="3064282"/>
    <lineage>
        <taxon>Bacteria</taxon>
        <taxon>Pseudomonadati</taxon>
        <taxon>Pseudomonadota</taxon>
        <taxon>Alphaproteobacteria</taxon>
        <taxon>Rhodospirillales</taxon>
        <taxon>Dongiaceae</taxon>
        <taxon>Dongia</taxon>
    </lineage>
</organism>
<evidence type="ECO:0000313" key="2">
    <source>
        <dbReference type="Proteomes" id="UP001230156"/>
    </source>
</evidence>
<dbReference type="RefSeq" id="WP_379956302.1">
    <property type="nucleotide sequence ID" value="NZ_JAUYVI010000004.1"/>
</dbReference>
<reference evidence="2" key="1">
    <citation type="submission" date="2023-08" db="EMBL/GenBank/DDBJ databases">
        <title>Rhodospirillaceae gen. nov., a novel taxon isolated from the Yangtze River Yuezi River estuary sludge.</title>
        <authorList>
            <person name="Ruan L."/>
        </authorList>
    </citation>
    <scope>NUCLEOTIDE SEQUENCE [LARGE SCALE GENOMIC DNA]</scope>
    <source>
        <strain evidence="2">R-7</strain>
    </source>
</reference>
<dbReference type="EMBL" id="JAUYVI010000004">
    <property type="protein sequence ID" value="MDQ7248821.1"/>
    <property type="molecule type" value="Genomic_DNA"/>
</dbReference>
<gene>
    <name evidence="1" type="ORF">Q8A70_14140</name>
</gene>
<name>A0ABU0YM67_9PROT</name>
<sequence length="193" mass="21828">MLTPLKPEMLSQAGLAERAKRFRTVASSFHRNAELLLAGSAFSFEIDDEALARAFGEWRRNFDELRDQVETDRRDLLIFAGGLMLKELFQHHPIEIKHRGVAVLHKTFPEAMTGWPEGYVHASYCFSVVAAVIEQEGLAALQPAANAEERQFWSSFRENVQEDARTAIGFFDLLCGLTPNWELPLQRRVPAVG</sequence>
<evidence type="ECO:0000313" key="1">
    <source>
        <dbReference type="EMBL" id="MDQ7248821.1"/>
    </source>
</evidence>
<protein>
    <submittedName>
        <fullName evidence="1">Uncharacterized protein</fullName>
    </submittedName>
</protein>
<comment type="caution">
    <text evidence="1">The sequence shown here is derived from an EMBL/GenBank/DDBJ whole genome shotgun (WGS) entry which is preliminary data.</text>
</comment>
<dbReference type="Proteomes" id="UP001230156">
    <property type="component" value="Unassembled WGS sequence"/>
</dbReference>
<keyword evidence="2" id="KW-1185">Reference proteome</keyword>
<accession>A0ABU0YM67</accession>